<feature type="transmembrane region" description="Helical" evidence="2">
    <location>
        <begin position="154"/>
        <end position="173"/>
    </location>
</feature>
<evidence type="ECO:0000256" key="2">
    <source>
        <dbReference type="SAM" id="Phobius"/>
    </source>
</evidence>
<dbReference type="EMBL" id="QQXK01000001">
    <property type="protein sequence ID" value="RII43751.1"/>
    <property type="molecule type" value="Genomic_DNA"/>
</dbReference>
<keyword evidence="4" id="KW-0012">Acyltransferase</keyword>
<feature type="transmembrane region" description="Helical" evidence="2">
    <location>
        <begin position="310"/>
        <end position="330"/>
    </location>
</feature>
<keyword evidence="4" id="KW-0808">Transferase</keyword>
<evidence type="ECO:0000313" key="4">
    <source>
        <dbReference type="EMBL" id="RII43751.1"/>
    </source>
</evidence>
<accession>A0A399JDW2</accession>
<keyword evidence="2" id="KW-0472">Membrane</keyword>
<dbReference type="InterPro" id="IPR002656">
    <property type="entry name" value="Acyl_transf_3_dom"/>
</dbReference>
<evidence type="ECO:0000256" key="1">
    <source>
        <dbReference type="SAM" id="MobiDB-lite"/>
    </source>
</evidence>
<gene>
    <name evidence="4" type="ORF">DWB68_00520</name>
</gene>
<organism evidence="4 5">
    <name type="scientific">Galactobacter valiniphilus</name>
    <dbReference type="NCBI Taxonomy" id="2676122"/>
    <lineage>
        <taxon>Bacteria</taxon>
        <taxon>Bacillati</taxon>
        <taxon>Actinomycetota</taxon>
        <taxon>Actinomycetes</taxon>
        <taxon>Micrococcales</taxon>
        <taxon>Micrococcaceae</taxon>
        <taxon>Galactobacter</taxon>
    </lineage>
</organism>
<proteinExistence type="predicted"/>
<keyword evidence="2" id="KW-0812">Transmembrane</keyword>
<feature type="transmembrane region" description="Helical" evidence="2">
    <location>
        <begin position="342"/>
        <end position="362"/>
    </location>
</feature>
<dbReference type="GO" id="GO:0016747">
    <property type="term" value="F:acyltransferase activity, transferring groups other than amino-acyl groups"/>
    <property type="evidence" value="ECO:0007669"/>
    <property type="project" value="InterPro"/>
</dbReference>
<dbReference type="Pfam" id="PF01757">
    <property type="entry name" value="Acyl_transf_3"/>
    <property type="match status" value="1"/>
</dbReference>
<protein>
    <submittedName>
        <fullName evidence="4">Acyltransferase</fullName>
    </submittedName>
</protein>
<feature type="transmembrane region" description="Helical" evidence="2">
    <location>
        <begin position="72"/>
        <end position="91"/>
    </location>
</feature>
<evidence type="ECO:0000313" key="5">
    <source>
        <dbReference type="Proteomes" id="UP000265419"/>
    </source>
</evidence>
<feature type="transmembrane region" description="Helical" evidence="2">
    <location>
        <begin position="31"/>
        <end position="52"/>
    </location>
</feature>
<feature type="transmembrane region" description="Helical" evidence="2">
    <location>
        <begin position="205"/>
        <end position="224"/>
    </location>
</feature>
<feature type="transmembrane region" description="Helical" evidence="2">
    <location>
        <begin position="112"/>
        <end position="134"/>
    </location>
</feature>
<name>A0A399JDW2_9MICC</name>
<feature type="transmembrane region" description="Helical" evidence="2">
    <location>
        <begin position="268"/>
        <end position="289"/>
    </location>
</feature>
<keyword evidence="5" id="KW-1185">Reference proteome</keyword>
<dbReference type="Proteomes" id="UP000265419">
    <property type="component" value="Unassembled WGS sequence"/>
</dbReference>
<reference evidence="4 5" key="1">
    <citation type="submission" date="2018-07" db="EMBL/GenBank/DDBJ databases">
        <title>Arthrobacter sp. nov., isolated from raw cow's milk with high bacterial count.</title>
        <authorList>
            <person name="Hahne J."/>
            <person name="Isele D."/>
            <person name="Lipski A."/>
        </authorList>
    </citation>
    <scope>NUCLEOTIDE SEQUENCE [LARGE SCALE GENOMIC DNA]</scope>
    <source>
        <strain evidence="4 5">JZ R-35</strain>
    </source>
</reference>
<keyword evidence="2" id="KW-1133">Transmembrane helix</keyword>
<feature type="domain" description="Acyltransferase 3" evidence="3">
    <location>
        <begin position="28"/>
        <end position="360"/>
    </location>
</feature>
<feature type="transmembrane region" description="Helical" evidence="2">
    <location>
        <begin position="436"/>
        <end position="455"/>
    </location>
</feature>
<feature type="transmembrane region" description="Helical" evidence="2">
    <location>
        <begin position="180"/>
        <end position="199"/>
    </location>
</feature>
<dbReference type="AlphaFoldDB" id="A0A399JDW2"/>
<feature type="transmembrane region" description="Helical" evidence="2">
    <location>
        <begin position="236"/>
        <end position="256"/>
    </location>
</feature>
<feature type="transmembrane region" description="Helical" evidence="2">
    <location>
        <begin position="410"/>
        <end position="430"/>
    </location>
</feature>
<evidence type="ECO:0000259" key="3">
    <source>
        <dbReference type="Pfam" id="PF01757"/>
    </source>
</evidence>
<sequence>MTTLAPRPAPQAGTPSTSGSQPPGRDRAVDLVRAGLMLWVVTFHALMVGAWAPGGAPSVGNALEGWSGFDALTWAGQIMPLFFLLAGFSAAASGRGKAGSKHDGAGRLGARLLRLVPAVAAGALSVTLGLALLASAGLDPALLAEAGFRSAQPLWFLPVFALCTALAPTALRLHRAAPRATLAALAAAALAVDVVRALTGNDAVGLANMVFVWLALQQAGFLLHSPVLTGLRPARLLTLAAACASMLALLVWAGVYPSNFIEAMTPPTTALLLLGAAQLFLFQAVRPVLNAAVWPGGLSRAVAAINAHAMTIYSWHLPLAVALAGLSLAWAGPLLPAPTSAAWWATRPLWFAAVGLTLWWLASRGGRTQRLGARVPGAAPAAHLATAPGLPATLAGNAGRPSRPTAVVRWILAVAGTASAVAGPLLILVLGGTGPAWVLGSALLCASVAAARRAARPAEQARAS</sequence>
<comment type="caution">
    <text evidence="4">The sequence shown here is derived from an EMBL/GenBank/DDBJ whole genome shotgun (WGS) entry which is preliminary data.</text>
</comment>
<dbReference type="RefSeq" id="WP_119423178.1">
    <property type="nucleotide sequence ID" value="NZ_QQXK01000001.1"/>
</dbReference>
<feature type="region of interest" description="Disordered" evidence="1">
    <location>
        <begin position="1"/>
        <end position="26"/>
    </location>
</feature>